<name>S3L1R5_TREMA</name>
<accession>S3L1R5</accession>
<dbReference type="PATRIC" id="fig|1125699.3.peg.1056"/>
<evidence type="ECO:0000313" key="2">
    <source>
        <dbReference type="EMBL" id="EPF30714.1"/>
    </source>
</evidence>
<evidence type="ECO:0000313" key="3">
    <source>
        <dbReference type="Proteomes" id="UP000014541"/>
    </source>
</evidence>
<keyword evidence="1" id="KW-1133">Transmembrane helix</keyword>
<proteinExistence type="predicted"/>
<feature type="transmembrane region" description="Helical" evidence="1">
    <location>
        <begin position="229"/>
        <end position="249"/>
    </location>
</feature>
<keyword evidence="1" id="KW-0472">Membrane</keyword>
<feature type="transmembrane region" description="Helical" evidence="1">
    <location>
        <begin position="303"/>
        <end position="325"/>
    </location>
</feature>
<feature type="transmembrane region" description="Helical" evidence="1">
    <location>
        <begin position="27"/>
        <end position="46"/>
    </location>
</feature>
<dbReference type="eggNOG" id="ENOG5031CMK">
    <property type="taxonomic scope" value="Bacteria"/>
</dbReference>
<protein>
    <submittedName>
        <fullName evidence="2">Uncharacterized protein</fullName>
    </submittedName>
</protein>
<comment type="caution">
    <text evidence="2">The sequence shown here is derived from an EMBL/GenBank/DDBJ whole genome shotgun (WGS) entry which is preliminary data.</text>
</comment>
<feature type="transmembrane region" description="Helical" evidence="1">
    <location>
        <begin position="160"/>
        <end position="177"/>
    </location>
</feature>
<evidence type="ECO:0000256" key="1">
    <source>
        <dbReference type="SAM" id="Phobius"/>
    </source>
</evidence>
<dbReference type="Proteomes" id="UP000014541">
    <property type="component" value="Unassembled WGS sequence"/>
</dbReference>
<dbReference type="AlphaFoldDB" id="S3L1R5"/>
<gene>
    <name evidence="2" type="ORF">HMPREF9194_01033</name>
</gene>
<reference evidence="2 3" key="1">
    <citation type="submission" date="2013-04" db="EMBL/GenBank/DDBJ databases">
        <title>The Genome Sequence of Treponema maltophilum ATCC 51939.</title>
        <authorList>
            <consortium name="The Broad Institute Genomics Platform"/>
            <person name="Earl A."/>
            <person name="Ward D."/>
            <person name="Feldgarden M."/>
            <person name="Gevers D."/>
            <person name="Leonetti C."/>
            <person name="Blanton J.M."/>
            <person name="Dewhirst F.E."/>
            <person name="Izard J."/>
            <person name="Walker B."/>
            <person name="Young S."/>
            <person name="Zeng Q."/>
            <person name="Gargeya S."/>
            <person name="Fitzgerald M."/>
            <person name="Haas B."/>
            <person name="Abouelleil A."/>
            <person name="Allen A.W."/>
            <person name="Alvarado L."/>
            <person name="Arachchi H.M."/>
            <person name="Berlin A.M."/>
            <person name="Chapman S.B."/>
            <person name="Gainer-Dewar J."/>
            <person name="Goldberg J."/>
            <person name="Griggs A."/>
            <person name="Gujja S."/>
            <person name="Hansen M."/>
            <person name="Howarth C."/>
            <person name="Imamovic A."/>
            <person name="Ireland A."/>
            <person name="Larimer J."/>
            <person name="McCowan C."/>
            <person name="Murphy C."/>
            <person name="Pearson M."/>
            <person name="Poon T.W."/>
            <person name="Priest M."/>
            <person name="Roberts A."/>
            <person name="Saif S."/>
            <person name="Shea T."/>
            <person name="Sisk P."/>
            <person name="Sykes S."/>
            <person name="Wortman J."/>
            <person name="Nusbaum C."/>
            <person name="Birren B."/>
        </authorList>
    </citation>
    <scope>NUCLEOTIDE SEQUENCE [LARGE SCALE GENOMIC DNA]</scope>
    <source>
        <strain evidence="2 3">ATCC 51939</strain>
    </source>
</reference>
<keyword evidence="3" id="KW-1185">Reference proteome</keyword>
<organism evidence="2 3">
    <name type="scientific">Treponema maltophilum ATCC 51939</name>
    <dbReference type="NCBI Taxonomy" id="1125699"/>
    <lineage>
        <taxon>Bacteria</taxon>
        <taxon>Pseudomonadati</taxon>
        <taxon>Spirochaetota</taxon>
        <taxon>Spirochaetia</taxon>
        <taxon>Spirochaetales</taxon>
        <taxon>Treponemataceae</taxon>
        <taxon>Treponema</taxon>
    </lineage>
</organism>
<dbReference type="EMBL" id="ATFF01000006">
    <property type="protein sequence ID" value="EPF30714.1"/>
    <property type="molecule type" value="Genomic_DNA"/>
</dbReference>
<sequence length="511" mass="56677">MSAVFWDFLSEPPFQCFKTPDFMKEKTLIFTACGCVLLCGVLLFLCRTVPSGKIWKAYSVAYVQKSVPAETVLGLLDGAGITGVLSSEHEPFPPLSRFAPVQYGTYGAFSYRILQSVFFADKSDAFALYYIPENDTEKAVEALSASEAEWGIAGRGGNRHAVAAAVFILFLIFLAFAENRLFFACAFFPFVCYTAASPFYDAASFVCLLGFGLFIGQKFWRRRGFLKKTAANAVLAASLFLLIVCSAFSGVKQTLALFAAVLASCSLVYLLYKIEPVLRGKKSFNPVLIIPARRLPFGTVLRMRFALVPAICVCFFAFSAARGFAGVSIPHAKSVYIPAPVRKTMQKDFSSRSYERVLRTNTPERLPDLTDFIHGFWYMQTYPFKKLEKTSGGQNENAHKRPQFGEKVEYPNYEKDGQKLKEVAVTAAVFDESYIADVIRLALGNEDAAQEASTHSAGGAERLLAKQNGFVRTVYRRSDGTQNDISVFVFTLCAFIYILFLLGILGIKRLI</sequence>
<feature type="transmembrane region" description="Helical" evidence="1">
    <location>
        <begin position="485"/>
        <end position="507"/>
    </location>
</feature>
<keyword evidence="1" id="KW-0812">Transmembrane</keyword>
<dbReference type="HOGENOM" id="CLU_587850_0_0_12"/>
<dbReference type="STRING" id="1125699.HMPREF9194_01033"/>
<feature type="transmembrane region" description="Helical" evidence="1">
    <location>
        <begin position="197"/>
        <end position="217"/>
    </location>
</feature>
<feature type="transmembrane region" description="Helical" evidence="1">
    <location>
        <begin position="255"/>
        <end position="272"/>
    </location>
</feature>